<evidence type="ECO:0000313" key="3">
    <source>
        <dbReference type="Proteomes" id="UP000194267"/>
    </source>
</evidence>
<feature type="compositionally biased region" description="Polar residues" evidence="1">
    <location>
        <begin position="55"/>
        <end position="64"/>
    </location>
</feature>
<evidence type="ECO:0000313" key="2">
    <source>
        <dbReference type="EMBL" id="OTA41681.1"/>
    </source>
</evidence>
<evidence type="ECO:0000256" key="1">
    <source>
        <dbReference type="SAM" id="MobiDB-lite"/>
    </source>
</evidence>
<accession>A0A1Y2T5F3</accession>
<comment type="caution">
    <text evidence="2">The sequence shown here is derived from an EMBL/GenBank/DDBJ whole genome shotgun (WGS) entry which is preliminary data.</text>
</comment>
<dbReference type="Proteomes" id="UP000194267">
    <property type="component" value="Unassembled WGS sequence"/>
</dbReference>
<organism evidence="2 3">
    <name type="scientific">Symbiobacterium thermophilum</name>
    <dbReference type="NCBI Taxonomy" id="2734"/>
    <lineage>
        <taxon>Bacteria</taxon>
        <taxon>Bacillati</taxon>
        <taxon>Bacillota</taxon>
        <taxon>Clostridia</taxon>
        <taxon>Eubacteriales</taxon>
        <taxon>Symbiobacteriaceae</taxon>
        <taxon>Symbiobacterium</taxon>
    </lineage>
</organism>
<dbReference type="EMBL" id="LWLV01000284">
    <property type="protein sequence ID" value="OTA41681.1"/>
    <property type="molecule type" value="Genomic_DNA"/>
</dbReference>
<name>A0A1Y2T5F3_SYMTR</name>
<dbReference type="AlphaFoldDB" id="A0A1Y2T5F3"/>
<sequence length="64" mass="7385">MNFTHSRFSLRFMIPMVPRVRSTRPYRARVMASRMVDLPAPVGPKMPKRPAPISSRKSISWGSR</sequence>
<reference evidence="3" key="1">
    <citation type="submission" date="2016-04" db="EMBL/GenBank/DDBJ databases">
        <authorList>
            <person name="Antunes L.P."/>
            <person name="Martins L.F."/>
            <person name="Pereira R.V."/>
            <person name="Thomas A.M."/>
            <person name="Barbosa D."/>
            <person name="Nascimento L."/>
            <person name="Silva G.M."/>
            <person name="Condomitti G.W."/>
            <person name="Digiampietri L.A."/>
            <person name="Lombardi K.C."/>
            <person name="Ramos P.L."/>
            <person name="Quaggio R.B."/>
            <person name="Oliveira J.C."/>
            <person name="Pascon R.C."/>
            <person name="Cruz J.B."/>
            <person name="Silva A.M."/>
            <person name="Setubal J.C."/>
        </authorList>
    </citation>
    <scope>NUCLEOTIDE SEQUENCE [LARGE SCALE GENOMIC DNA]</scope>
</reference>
<feature type="region of interest" description="Disordered" evidence="1">
    <location>
        <begin position="38"/>
        <end position="64"/>
    </location>
</feature>
<gene>
    <name evidence="2" type="ORF">A6D92_04605</name>
</gene>
<proteinExistence type="predicted"/>
<protein>
    <submittedName>
        <fullName evidence="2">Uncharacterized protein</fullName>
    </submittedName>
</protein>